<accession>A0AA91EXS1</accession>
<evidence type="ECO:0000313" key="2">
    <source>
        <dbReference type="EMBL" id="OBK83270.1"/>
    </source>
</evidence>
<feature type="domain" description="SseB protein N-terminal" evidence="1">
    <location>
        <begin position="3"/>
        <end position="71"/>
    </location>
</feature>
<organism evidence="2 3">
    <name type="scientific">Mycolicibacter heraklionensis</name>
    <dbReference type="NCBI Taxonomy" id="512402"/>
    <lineage>
        <taxon>Bacteria</taxon>
        <taxon>Bacillati</taxon>
        <taxon>Actinomycetota</taxon>
        <taxon>Actinomycetes</taxon>
        <taxon>Mycobacteriales</taxon>
        <taxon>Mycobacteriaceae</taxon>
        <taxon>Mycolicibacter</taxon>
    </lineage>
</organism>
<evidence type="ECO:0000313" key="3">
    <source>
        <dbReference type="Proteomes" id="UP000093712"/>
    </source>
</evidence>
<evidence type="ECO:0000259" key="1">
    <source>
        <dbReference type="Pfam" id="PF07179"/>
    </source>
</evidence>
<proteinExistence type="predicted"/>
<protein>
    <recommendedName>
        <fullName evidence="1">SseB protein N-terminal domain-containing protein</fullName>
    </recommendedName>
</protein>
<dbReference type="AlphaFoldDB" id="A0AA91EXS1"/>
<dbReference type="Proteomes" id="UP000093712">
    <property type="component" value="Unassembled WGS sequence"/>
</dbReference>
<comment type="caution">
    <text evidence="2">The sequence shown here is derived from an EMBL/GenBank/DDBJ whole genome shotgun (WGS) entry which is preliminary data.</text>
</comment>
<dbReference type="InterPro" id="IPR009839">
    <property type="entry name" value="SseB_N"/>
</dbReference>
<gene>
    <name evidence="2" type="ORF">A5649_06480</name>
</gene>
<reference evidence="2 3" key="1">
    <citation type="submission" date="2016-06" db="EMBL/GenBank/DDBJ databases">
        <authorList>
            <person name="Sutton G."/>
            <person name="Brinkac L."/>
            <person name="Sanka R."/>
            <person name="Adams M."/>
            <person name="Lau E."/>
            <person name="Garcia-Basteiro A."/>
            <person name="Lopez-Varela E."/>
            <person name="Palencia S."/>
        </authorList>
    </citation>
    <scope>NUCLEOTIDE SEQUENCE [LARGE SCALE GENOMIC DNA]</scope>
    <source>
        <strain evidence="2 3">1211594.5</strain>
    </source>
</reference>
<name>A0AA91EXS1_9MYCO</name>
<dbReference type="EMBL" id="LZME01000110">
    <property type="protein sequence ID" value="OBK83270.1"/>
    <property type="molecule type" value="Genomic_DNA"/>
</dbReference>
<dbReference type="Pfam" id="PF07179">
    <property type="entry name" value="SseB"/>
    <property type="match status" value="1"/>
</dbReference>
<sequence length="72" mass="8323">MLERDGVQYFPVFRSAESMKEFYEQRNRAAYLVIEGDIKAVMDTISSIELMKDVRIVIDPMGEHPVEIMPDA</sequence>